<name>A0A2U2CIR4_9RHOB</name>
<feature type="transmembrane region" description="Helical" evidence="1">
    <location>
        <begin position="98"/>
        <end position="122"/>
    </location>
</feature>
<feature type="transmembrane region" description="Helical" evidence="1">
    <location>
        <begin position="182"/>
        <end position="206"/>
    </location>
</feature>
<keyword evidence="1" id="KW-0472">Membrane</keyword>
<gene>
    <name evidence="2" type="ORF">C4N9_01930</name>
</gene>
<feature type="transmembrane region" description="Helical" evidence="1">
    <location>
        <begin position="55"/>
        <end position="77"/>
    </location>
</feature>
<comment type="caution">
    <text evidence="2">The sequence shown here is derived from an EMBL/GenBank/DDBJ whole genome shotgun (WGS) entry which is preliminary data.</text>
</comment>
<proteinExistence type="predicted"/>
<protein>
    <recommendedName>
        <fullName evidence="4">Glycerophosphoryl diester phosphodiesterase membrane domain-containing protein</fullName>
    </recommendedName>
</protein>
<evidence type="ECO:0000313" key="3">
    <source>
        <dbReference type="Proteomes" id="UP000244940"/>
    </source>
</evidence>
<feature type="transmembrane region" description="Helical" evidence="1">
    <location>
        <begin position="142"/>
        <end position="161"/>
    </location>
</feature>
<organism evidence="2 3">
    <name type="scientific">Pararhodobacter marinus</name>
    <dbReference type="NCBI Taxonomy" id="2184063"/>
    <lineage>
        <taxon>Bacteria</taxon>
        <taxon>Pseudomonadati</taxon>
        <taxon>Pseudomonadota</taxon>
        <taxon>Alphaproteobacteria</taxon>
        <taxon>Rhodobacterales</taxon>
        <taxon>Paracoccaceae</taxon>
        <taxon>Pararhodobacter</taxon>
    </lineage>
</organism>
<keyword evidence="3" id="KW-1185">Reference proteome</keyword>
<evidence type="ECO:0000313" key="2">
    <source>
        <dbReference type="EMBL" id="PWE31785.1"/>
    </source>
</evidence>
<keyword evidence="1" id="KW-0812">Transmembrane</keyword>
<dbReference type="RefSeq" id="WP_109531586.1">
    <property type="nucleotide sequence ID" value="NZ_CAXPUO010000006.1"/>
</dbReference>
<evidence type="ECO:0000256" key="1">
    <source>
        <dbReference type="SAM" id="Phobius"/>
    </source>
</evidence>
<reference evidence="2 3" key="1">
    <citation type="submission" date="2018-05" db="EMBL/GenBank/DDBJ databases">
        <title>Pararhodobacter marina sp. nov., isolated from deep-sea water of the Indian Ocean.</title>
        <authorList>
            <person name="Lai Q.Sr."/>
            <person name="Liu X."/>
            <person name="Shao Z."/>
        </authorList>
    </citation>
    <scope>NUCLEOTIDE SEQUENCE [LARGE SCALE GENOMIC DNA]</scope>
    <source>
        <strain evidence="2 3">CIC4N-9</strain>
    </source>
</reference>
<dbReference type="AlphaFoldDB" id="A0A2U2CIR4"/>
<dbReference type="Proteomes" id="UP000244940">
    <property type="component" value="Unassembled WGS sequence"/>
</dbReference>
<sequence>MGIRIFVHAMRMVFGNLRAALRIGGVALVVLLALGISAGLTPPPGALHGPSTAGMATNLLLTIARVIVGLWVAVAWHRFILLEETPGALLPRWNGAAIWAYVKAGVVLALIVLLIILPIAFVGGLLMVPMTASMATSASPRLLMALIGLIITFLPACYIFYRLSPVLPAAAVGSRLSLREAWFQTSPGAGALAMLTLVSIVASWLVQYPGLLIAGVTPAMALIWITVVQWLVLMVGVSIVTTIYGHYVEKRDLNA</sequence>
<feature type="transmembrane region" description="Helical" evidence="1">
    <location>
        <begin position="221"/>
        <end position="244"/>
    </location>
</feature>
<evidence type="ECO:0008006" key="4">
    <source>
        <dbReference type="Google" id="ProtNLM"/>
    </source>
</evidence>
<keyword evidence="1" id="KW-1133">Transmembrane helix</keyword>
<accession>A0A2U2CIR4</accession>
<dbReference type="GeneID" id="94363638"/>
<dbReference type="OrthoDB" id="7704812at2"/>
<dbReference type="EMBL" id="QEYD01000001">
    <property type="protein sequence ID" value="PWE31785.1"/>
    <property type="molecule type" value="Genomic_DNA"/>
</dbReference>